<organism evidence="2 3">
    <name type="scientific">Marasmiellus scandens</name>
    <dbReference type="NCBI Taxonomy" id="2682957"/>
    <lineage>
        <taxon>Eukaryota</taxon>
        <taxon>Fungi</taxon>
        <taxon>Dikarya</taxon>
        <taxon>Basidiomycota</taxon>
        <taxon>Agaricomycotina</taxon>
        <taxon>Agaricomycetes</taxon>
        <taxon>Agaricomycetidae</taxon>
        <taxon>Agaricales</taxon>
        <taxon>Marasmiineae</taxon>
        <taxon>Omphalotaceae</taxon>
        <taxon>Marasmiellus</taxon>
    </lineage>
</organism>
<evidence type="ECO:0000313" key="3">
    <source>
        <dbReference type="Proteomes" id="UP001498398"/>
    </source>
</evidence>
<evidence type="ECO:0000256" key="1">
    <source>
        <dbReference type="SAM" id="MobiDB-lite"/>
    </source>
</evidence>
<protein>
    <submittedName>
        <fullName evidence="2">Uncharacterized protein</fullName>
    </submittedName>
</protein>
<feature type="region of interest" description="Disordered" evidence="1">
    <location>
        <begin position="48"/>
        <end position="123"/>
    </location>
</feature>
<reference evidence="2 3" key="1">
    <citation type="submission" date="2024-01" db="EMBL/GenBank/DDBJ databases">
        <title>A draft genome for the cacao thread blight pathogen Marasmiellus scandens.</title>
        <authorList>
            <person name="Baruah I.K."/>
            <person name="Leung J."/>
            <person name="Bukari Y."/>
            <person name="Amoako-Attah I."/>
            <person name="Meinhardt L.W."/>
            <person name="Bailey B.A."/>
            <person name="Cohen S.P."/>
        </authorList>
    </citation>
    <scope>NUCLEOTIDE SEQUENCE [LARGE SCALE GENOMIC DNA]</scope>
    <source>
        <strain evidence="2 3">GH-19</strain>
    </source>
</reference>
<proteinExistence type="predicted"/>
<keyword evidence="3" id="KW-1185">Reference proteome</keyword>
<gene>
    <name evidence="2" type="ORF">VKT23_000209</name>
</gene>
<feature type="compositionally biased region" description="Basic and acidic residues" evidence="1">
    <location>
        <begin position="80"/>
        <end position="123"/>
    </location>
</feature>
<evidence type="ECO:0000313" key="2">
    <source>
        <dbReference type="EMBL" id="KAK7472090.1"/>
    </source>
</evidence>
<dbReference type="Proteomes" id="UP001498398">
    <property type="component" value="Unassembled WGS sequence"/>
</dbReference>
<accession>A0ABR1K5Z2</accession>
<sequence length="478" mass="54887">MPEFLDTLKAFLPHHSRPTTPSDEKPLPRLIDEDELCHCEEEQFCQCDDHGPNSGDQHSSLHRGKSYDSRAASNISIKTRSRDRDRDHDVDSCLDNKLHSEQARDGESFQGSRREPEWKKQMERELRNRESMIRRLEKESRHYRAIAESTLQKMKEQETYQNELQNLLSMRTRELHSAQVWLGTAESVAGADVVRRVKALNEEILQFAAQIGIFEEERFEAVEAKSERFDGHAIRDLADILGGDTLHYLQTAKGSEDHELAAQCALQALLLDSCVKIISCWSWKPEADEMLKEMYAKLQQKEIQAISGRWRALTYSVCRPDLSSGGADIEMVIARVTNSVVLFQELYVAPETKYTIIPTQRDWMSEKVSFILELAYEINQTICEKITSANYEVFCPRPGEIITEDEMEHHDGKGFGIRYKRSRLFCTTELGLRVNVVGEIGEDAPGQNRLQRQVLVKAKVLPDSELRNFSRKKAVSRI</sequence>
<dbReference type="EMBL" id="JBANRG010000001">
    <property type="protein sequence ID" value="KAK7472090.1"/>
    <property type="molecule type" value="Genomic_DNA"/>
</dbReference>
<comment type="caution">
    <text evidence="2">The sequence shown here is derived from an EMBL/GenBank/DDBJ whole genome shotgun (WGS) entry which is preliminary data.</text>
</comment>
<name>A0ABR1K5Z2_9AGAR</name>